<dbReference type="Proteomes" id="UP001432322">
    <property type="component" value="Unassembled WGS sequence"/>
</dbReference>
<feature type="signal peptide" evidence="2">
    <location>
        <begin position="1"/>
        <end position="16"/>
    </location>
</feature>
<keyword evidence="2" id="KW-0732">Signal</keyword>
<dbReference type="Pfam" id="PF03125">
    <property type="entry name" value="Sre"/>
    <property type="match status" value="1"/>
</dbReference>
<dbReference type="GO" id="GO:0016020">
    <property type="term" value="C:membrane"/>
    <property type="evidence" value="ECO:0007669"/>
    <property type="project" value="InterPro"/>
</dbReference>
<feature type="chain" id="PRO_5043932864" description="G protein-coupled receptor" evidence="2">
    <location>
        <begin position="17"/>
        <end position="148"/>
    </location>
</feature>
<organism evidence="3 4">
    <name type="scientific">Pristionchus fissidentatus</name>
    <dbReference type="NCBI Taxonomy" id="1538716"/>
    <lineage>
        <taxon>Eukaryota</taxon>
        <taxon>Metazoa</taxon>
        <taxon>Ecdysozoa</taxon>
        <taxon>Nematoda</taxon>
        <taxon>Chromadorea</taxon>
        <taxon>Rhabditida</taxon>
        <taxon>Rhabditina</taxon>
        <taxon>Diplogasteromorpha</taxon>
        <taxon>Diplogasteroidea</taxon>
        <taxon>Neodiplogasteridae</taxon>
        <taxon>Pristionchus</taxon>
    </lineage>
</organism>
<dbReference type="PANTHER" id="PTHR47521">
    <property type="entry name" value="SERPENTINE RECEPTOR, CLASS E (EPSILON)-RELATED"/>
    <property type="match status" value="1"/>
</dbReference>
<protein>
    <recommendedName>
        <fullName evidence="5">G protein-coupled receptor</fullName>
    </recommendedName>
</protein>
<name>A0AAV5VSM1_9BILA</name>
<evidence type="ECO:0008006" key="5">
    <source>
        <dbReference type="Google" id="ProtNLM"/>
    </source>
</evidence>
<reference evidence="3" key="1">
    <citation type="submission" date="2023-10" db="EMBL/GenBank/DDBJ databases">
        <title>Genome assembly of Pristionchus species.</title>
        <authorList>
            <person name="Yoshida K."/>
            <person name="Sommer R.J."/>
        </authorList>
    </citation>
    <scope>NUCLEOTIDE SEQUENCE</scope>
    <source>
        <strain evidence="3">RS5133</strain>
    </source>
</reference>
<accession>A0AAV5VSM1</accession>
<dbReference type="InterPro" id="IPR004151">
    <property type="entry name" value="7TM_GPCR_serpentine_rcpt_Sre"/>
</dbReference>
<evidence type="ECO:0000313" key="4">
    <source>
        <dbReference type="Proteomes" id="UP001432322"/>
    </source>
</evidence>
<gene>
    <name evidence="3" type="ORF">PFISCL1PPCAC_12877</name>
</gene>
<comment type="caution">
    <text evidence="3">The sequence shown here is derived from an EMBL/GenBank/DDBJ whole genome shotgun (WGS) entry which is preliminary data.</text>
</comment>
<dbReference type="AlphaFoldDB" id="A0AAV5VSM1"/>
<comment type="similarity">
    <text evidence="1">Belongs to the nematode receptor-like protein sre family.</text>
</comment>
<dbReference type="InterPro" id="IPR052860">
    <property type="entry name" value="NRL-GPCR1"/>
</dbReference>
<dbReference type="PANTHER" id="PTHR47521:SF7">
    <property type="entry name" value="SERPENTINE RECEPTOR CLASS EPSILON-6"/>
    <property type="match status" value="1"/>
</dbReference>
<dbReference type="EMBL" id="BTSY01000004">
    <property type="protein sequence ID" value="GMT21580.1"/>
    <property type="molecule type" value="Genomic_DNA"/>
</dbReference>
<proteinExistence type="inferred from homology"/>
<evidence type="ECO:0000256" key="1">
    <source>
        <dbReference type="ARBA" id="ARBA00006803"/>
    </source>
</evidence>
<evidence type="ECO:0000313" key="3">
    <source>
        <dbReference type="EMBL" id="GMT21580.1"/>
    </source>
</evidence>
<dbReference type="GO" id="GO:0007606">
    <property type="term" value="P:sensory perception of chemical stimulus"/>
    <property type="evidence" value="ECO:0007669"/>
    <property type="project" value="InterPro"/>
</dbReference>
<feature type="non-terminal residue" evidence="3">
    <location>
        <position position="148"/>
    </location>
</feature>
<keyword evidence="4" id="KW-1185">Reference proteome</keyword>
<sequence length="148" mass="17104">MIFLIFLLLCYYYISADPIMYTCDLIKLTVLGYYCSLMGSFAIDRYFATHYWRWYERGSLSTLLVLAGAESAMILPNVLVGVLNLEGTLYFNYSLFLFMLLQSQNTQAFIRTYRINVRLRQEIARGASVGSYSISKTFQVNENVVVME</sequence>
<evidence type="ECO:0000256" key="2">
    <source>
        <dbReference type="SAM" id="SignalP"/>
    </source>
</evidence>